<protein>
    <submittedName>
        <fullName evidence="1">Protein phosphatase methylesterase</fullName>
    </submittedName>
</protein>
<dbReference type="EMBL" id="MU275861">
    <property type="protein sequence ID" value="KAI0050524.1"/>
    <property type="molecule type" value="Genomic_DNA"/>
</dbReference>
<gene>
    <name evidence="1" type="ORF">FA95DRAFT_1587738</name>
</gene>
<organism evidence="1 2">
    <name type="scientific">Auriscalpium vulgare</name>
    <dbReference type="NCBI Taxonomy" id="40419"/>
    <lineage>
        <taxon>Eukaryota</taxon>
        <taxon>Fungi</taxon>
        <taxon>Dikarya</taxon>
        <taxon>Basidiomycota</taxon>
        <taxon>Agaricomycotina</taxon>
        <taxon>Agaricomycetes</taxon>
        <taxon>Russulales</taxon>
        <taxon>Auriscalpiaceae</taxon>
        <taxon>Auriscalpium</taxon>
    </lineage>
</organism>
<reference evidence="1" key="1">
    <citation type="submission" date="2021-02" db="EMBL/GenBank/DDBJ databases">
        <authorList>
            <consortium name="DOE Joint Genome Institute"/>
            <person name="Ahrendt S."/>
            <person name="Looney B.P."/>
            <person name="Miyauchi S."/>
            <person name="Morin E."/>
            <person name="Drula E."/>
            <person name="Courty P.E."/>
            <person name="Chicoki N."/>
            <person name="Fauchery L."/>
            <person name="Kohler A."/>
            <person name="Kuo A."/>
            <person name="Labutti K."/>
            <person name="Pangilinan J."/>
            <person name="Lipzen A."/>
            <person name="Riley R."/>
            <person name="Andreopoulos W."/>
            <person name="He G."/>
            <person name="Johnson J."/>
            <person name="Barry K.W."/>
            <person name="Grigoriev I.V."/>
            <person name="Nagy L."/>
            <person name="Hibbett D."/>
            <person name="Henrissat B."/>
            <person name="Matheny P.B."/>
            <person name="Labbe J."/>
            <person name="Martin F."/>
        </authorList>
    </citation>
    <scope>NUCLEOTIDE SEQUENCE</scope>
    <source>
        <strain evidence="1">FP105234-sp</strain>
    </source>
</reference>
<keyword evidence="2" id="KW-1185">Reference proteome</keyword>
<dbReference type="Proteomes" id="UP000814033">
    <property type="component" value="Unassembled WGS sequence"/>
</dbReference>
<proteinExistence type="predicted"/>
<sequence>MSDLYRSAMQARLAKLPQLPMESEEEEEDGDGLGALPSTMAPPRIVIRSSQRPRRPANPGFSAISAEGYFEQAIQVDVPASRLDVRVYYTAPKPHKGLGSVMVCHHGAGFSGLSFACFAKEVTELTGGECGILSLDARRHGKTLPTGDSADEDLSLDVLVRDLFNSLETIYPDPAAAPSFLLVGHSMGGAVVVRACPLLLERKYKVGGVSVLDVVEGTAIEALPHMPMILNSRPAGFDTVEEAIEWHLTANQIRNPTSARISVPSLVVPAPPNSSALRSKALVWRTPLHSTGPYWEGWFRGLSSAFLTARTARLLVLAGTDRLDKELMIGQMQGKFQMEVIAGVGHMLHEDDPSKLAETIVEFWRSNERVVIGVKKVGDL</sequence>
<evidence type="ECO:0000313" key="1">
    <source>
        <dbReference type="EMBL" id="KAI0050524.1"/>
    </source>
</evidence>
<evidence type="ECO:0000313" key="2">
    <source>
        <dbReference type="Proteomes" id="UP000814033"/>
    </source>
</evidence>
<reference evidence="1" key="2">
    <citation type="journal article" date="2022" name="New Phytol.">
        <title>Evolutionary transition to the ectomycorrhizal habit in the genomes of a hyperdiverse lineage of mushroom-forming fungi.</title>
        <authorList>
            <person name="Looney B."/>
            <person name="Miyauchi S."/>
            <person name="Morin E."/>
            <person name="Drula E."/>
            <person name="Courty P.E."/>
            <person name="Kohler A."/>
            <person name="Kuo A."/>
            <person name="LaButti K."/>
            <person name="Pangilinan J."/>
            <person name="Lipzen A."/>
            <person name="Riley R."/>
            <person name="Andreopoulos W."/>
            <person name="He G."/>
            <person name="Johnson J."/>
            <person name="Nolan M."/>
            <person name="Tritt A."/>
            <person name="Barry K.W."/>
            <person name="Grigoriev I.V."/>
            <person name="Nagy L.G."/>
            <person name="Hibbett D."/>
            <person name="Henrissat B."/>
            <person name="Matheny P.B."/>
            <person name="Labbe J."/>
            <person name="Martin F.M."/>
        </authorList>
    </citation>
    <scope>NUCLEOTIDE SEQUENCE</scope>
    <source>
        <strain evidence="1">FP105234-sp</strain>
    </source>
</reference>
<comment type="caution">
    <text evidence="1">The sequence shown here is derived from an EMBL/GenBank/DDBJ whole genome shotgun (WGS) entry which is preliminary data.</text>
</comment>
<name>A0ACB8S215_9AGAM</name>
<accession>A0ACB8S215</accession>